<feature type="domain" description="Aminoglycoside phosphotransferase" evidence="1">
    <location>
        <begin position="26"/>
        <end position="249"/>
    </location>
</feature>
<protein>
    <submittedName>
        <fullName evidence="2">Aminoglycoside phosphotransferase family protein</fullName>
    </submittedName>
</protein>
<sequence>MNGLGMPDILKLLRRLGFDASADFPRPLGGGLSHQTWAAAAAEGTFVVKRLNPVVMKRPAAPGNFRRSELLARTLADEIPAITALRFHNDVLIPFEGGIYMVFPFQPGRILNRDEITAGHCAKIGAVLGKIHRRNIRPDAESAGIECPLHSWPLPAGQERTAVRLKQVNLLARQALEKLKRNAVMSHRDLDSKNVLWNRGEPFIIDWEAAGPVPPALELWEALLNWGRDGGGKLRPDRIAALLDAYRQWNSLPPPDWESVGHAGYAGMLGWLNYNIARSSNPALSPEERQLGAEQTAITLKEIIEYEEQAPQLRRLIDG</sequence>
<evidence type="ECO:0000313" key="2">
    <source>
        <dbReference type="EMBL" id="MST95778.1"/>
    </source>
</evidence>
<keyword evidence="2" id="KW-0808">Transferase</keyword>
<dbReference type="InterPro" id="IPR002575">
    <property type="entry name" value="Aminoglycoside_PTrfase"/>
</dbReference>
<accession>A0A844FZJ3</accession>
<name>A0A844FZJ3_9BACT</name>
<gene>
    <name evidence="2" type="ORF">FYJ85_01805</name>
</gene>
<dbReference type="EMBL" id="VUNS01000001">
    <property type="protein sequence ID" value="MST95778.1"/>
    <property type="molecule type" value="Genomic_DNA"/>
</dbReference>
<dbReference type="Pfam" id="PF01636">
    <property type="entry name" value="APH"/>
    <property type="match status" value="1"/>
</dbReference>
<organism evidence="2 3">
    <name type="scientific">Victivallis lenta</name>
    <dbReference type="NCBI Taxonomy" id="2606640"/>
    <lineage>
        <taxon>Bacteria</taxon>
        <taxon>Pseudomonadati</taxon>
        <taxon>Lentisphaerota</taxon>
        <taxon>Lentisphaeria</taxon>
        <taxon>Victivallales</taxon>
        <taxon>Victivallaceae</taxon>
        <taxon>Victivallis</taxon>
    </lineage>
</organism>
<dbReference type="GO" id="GO:0016740">
    <property type="term" value="F:transferase activity"/>
    <property type="evidence" value="ECO:0007669"/>
    <property type="project" value="UniProtKB-KW"/>
</dbReference>
<dbReference type="Proteomes" id="UP000435649">
    <property type="component" value="Unassembled WGS sequence"/>
</dbReference>
<dbReference type="Gene3D" id="3.90.1200.10">
    <property type="match status" value="1"/>
</dbReference>
<reference evidence="2 3" key="1">
    <citation type="submission" date="2019-08" db="EMBL/GenBank/DDBJ databases">
        <title>In-depth cultivation of the pig gut microbiome towards novel bacterial diversity and tailored functional studies.</title>
        <authorList>
            <person name="Wylensek D."/>
            <person name="Hitch T.C.A."/>
            <person name="Clavel T."/>
        </authorList>
    </citation>
    <scope>NUCLEOTIDE SEQUENCE [LARGE SCALE GENOMIC DNA]</scope>
    <source>
        <strain evidence="2 3">BBE-744-WT-12</strain>
    </source>
</reference>
<evidence type="ECO:0000259" key="1">
    <source>
        <dbReference type="Pfam" id="PF01636"/>
    </source>
</evidence>
<comment type="caution">
    <text evidence="2">The sequence shown here is derived from an EMBL/GenBank/DDBJ whole genome shotgun (WGS) entry which is preliminary data.</text>
</comment>
<keyword evidence="3" id="KW-1185">Reference proteome</keyword>
<dbReference type="SUPFAM" id="SSF56112">
    <property type="entry name" value="Protein kinase-like (PK-like)"/>
    <property type="match status" value="1"/>
</dbReference>
<dbReference type="AlphaFoldDB" id="A0A844FZJ3"/>
<dbReference type="InterPro" id="IPR011009">
    <property type="entry name" value="Kinase-like_dom_sf"/>
</dbReference>
<evidence type="ECO:0000313" key="3">
    <source>
        <dbReference type="Proteomes" id="UP000435649"/>
    </source>
</evidence>
<proteinExistence type="predicted"/>